<sequence>MNINRANVVSLAVSGTSSLGAIGIRKPRILRVISLSRCLSPTIPFAMAGSFTSVLGSADAIPRYCSRDGKAMQRVQQAVTTANKPYGQYELNGWFRTD</sequence>
<proteinExistence type="predicted"/>
<organism evidence="1 2">
    <name type="scientific">Pseudomonas asuensis</name>
    <dbReference type="NCBI Taxonomy" id="1825787"/>
    <lineage>
        <taxon>Bacteria</taxon>
        <taxon>Pseudomonadati</taxon>
        <taxon>Pseudomonadota</taxon>
        <taxon>Gammaproteobacteria</taxon>
        <taxon>Pseudomonadales</taxon>
        <taxon>Pseudomonadaceae</taxon>
        <taxon>Pseudomonas</taxon>
    </lineage>
</organism>
<accession>A0ABQ2GH26</accession>
<dbReference type="Proteomes" id="UP000616499">
    <property type="component" value="Unassembled WGS sequence"/>
</dbReference>
<reference evidence="2" key="1">
    <citation type="journal article" date="2019" name="Int. J. Syst. Evol. Microbiol.">
        <title>The Global Catalogue of Microorganisms (GCM) 10K type strain sequencing project: providing services to taxonomists for standard genome sequencing and annotation.</title>
        <authorList>
            <consortium name="The Broad Institute Genomics Platform"/>
            <consortium name="The Broad Institute Genome Sequencing Center for Infectious Disease"/>
            <person name="Wu L."/>
            <person name="Ma J."/>
        </authorList>
    </citation>
    <scope>NUCLEOTIDE SEQUENCE [LARGE SCALE GENOMIC DNA]</scope>
    <source>
        <strain evidence="2">JCM 13501</strain>
    </source>
</reference>
<evidence type="ECO:0000313" key="1">
    <source>
        <dbReference type="EMBL" id="GGL96040.1"/>
    </source>
</evidence>
<dbReference type="RefSeq" id="WP_188864363.1">
    <property type="nucleotide sequence ID" value="NZ_BMNW01000001.1"/>
</dbReference>
<gene>
    <name evidence="1" type="ORF">GCM10009425_03730</name>
</gene>
<comment type="caution">
    <text evidence="1">The sequence shown here is derived from an EMBL/GenBank/DDBJ whole genome shotgun (WGS) entry which is preliminary data.</text>
</comment>
<name>A0ABQ2GH26_9PSED</name>
<keyword evidence="2" id="KW-1185">Reference proteome</keyword>
<dbReference type="EMBL" id="BMNW01000001">
    <property type="protein sequence ID" value="GGL96040.1"/>
    <property type="molecule type" value="Genomic_DNA"/>
</dbReference>
<protein>
    <submittedName>
        <fullName evidence="1">Uncharacterized protein</fullName>
    </submittedName>
</protein>
<evidence type="ECO:0000313" key="2">
    <source>
        <dbReference type="Proteomes" id="UP000616499"/>
    </source>
</evidence>